<evidence type="ECO:0008006" key="6">
    <source>
        <dbReference type="Google" id="ProtNLM"/>
    </source>
</evidence>
<dbReference type="SUPFAM" id="SSF50978">
    <property type="entry name" value="WD40 repeat-like"/>
    <property type="match status" value="1"/>
</dbReference>
<dbReference type="Gene3D" id="2.130.10.10">
    <property type="entry name" value="YVTN repeat-like/Quinoprotein amine dehydrogenase"/>
    <property type="match status" value="1"/>
</dbReference>
<dbReference type="PROSITE" id="PS00678">
    <property type="entry name" value="WD_REPEATS_1"/>
    <property type="match status" value="1"/>
</dbReference>
<evidence type="ECO:0000256" key="1">
    <source>
        <dbReference type="ARBA" id="ARBA00022574"/>
    </source>
</evidence>
<evidence type="ECO:0000313" key="5">
    <source>
        <dbReference type="Proteomes" id="UP001221757"/>
    </source>
</evidence>
<evidence type="ECO:0000313" key="4">
    <source>
        <dbReference type="EMBL" id="KAJ7694085.1"/>
    </source>
</evidence>
<reference evidence="4" key="1">
    <citation type="submission" date="2023-03" db="EMBL/GenBank/DDBJ databases">
        <title>Massive genome expansion in bonnet fungi (Mycena s.s.) driven by repeated elements and novel gene families across ecological guilds.</title>
        <authorList>
            <consortium name="Lawrence Berkeley National Laboratory"/>
            <person name="Harder C.B."/>
            <person name="Miyauchi S."/>
            <person name="Viragh M."/>
            <person name="Kuo A."/>
            <person name="Thoen E."/>
            <person name="Andreopoulos B."/>
            <person name="Lu D."/>
            <person name="Skrede I."/>
            <person name="Drula E."/>
            <person name="Henrissat B."/>
            <person name="Morin E."/>
            <person name="Kohler A."/>
            <person name="Barry K."/>
            <person name="LaButti K."/>
            <person name="Morin E."/>
            <person name="Salamov A."/>
            <person name="Lipzen A."/>
            <person name="Mereny Z."/>
            <person name="Hegedus B."/>
            <person name="Baldrian P."/>
            <person name="Stursova M."/>
            <person name="Weitz H."/>
            <person name="Taylor A."/>
            <person name="Grigoriev I.V."/>
            <person name="Nagy L.G."/>
            <person name="Martin F."/>
            <person name="Kauserud H."/>
        </authorList>
    </citation>
    <scope>NUCLEOTIDE SEQUENCE</scope>
    <source>
        <strain evidence="4">CBHHK067</strain>
    </source>
</reference>
<sequence length="385" mass="41970">MNGNQFKLNFKFDFGSEIYVLQSAKSEDAADLVALGTDHSVEVLLITERTVKSIASFHIGARITAIAFSPRTISPSFSNDWLVELTAASADFGLHLLRKNAPPPERTDSDETQFSFGGGLSGHHGRVNDMAFCGGRGEDSTRYLATVSDDKMLMVWDLYPTLDTSSNRTSPDSLGMSGSSSPPPRLQPTAYVIAFPHPLNTVDAHPSSSKEFLVSDARGSIFLTDWRSDPEEGDYDSWRMVELVEPYALAATSTGLSVQGGWAAWRGDNPDIVGAVYGSRYSLWDISRLQGGKPTSGNSFPQGGHRFRWCPTFPDYFAISTQSPLKGAVINIHNTTYTQPTAMPLAPRPHFVRDFDWLASRTPRIAAAVGHKIIVFSVGLAAVDS</sequence>
<dbReference type="InterPro" id="IPR015943">
    <property type="entry name" value="WD40/YVTN_repeat-like_dom_sf"/>
</dbReference>
<evidence type="ECO:0000256" key="2">
    <source>
        <dbReference type="ARBA" id="ARBA00022737"/>
    </source>
</evidence>
<dbReference type="SMART" id="SM00320">
    <property type="entry name" value="WD40"/>
    <property type="match status" value="2"/>
</dbReference>
<dbReference type="Proteomes" id="UP001221757">
    <property type="component" value="Unassembled WGS sequence"/>
</dbReference>
<organism evidence="4 5">
    <name type="scientific">Mycena rosella</name>
    <name type="common">Pink bonnet</name>
    <name type="synonym">Agaricus rosellus</name>
    <dbReference type="NCBI Taxonomy" id="1033263"/>
    <lineage>
        <taxon>Eukaryota</taxon>
        <taxon>Fungi</taxon>
        <taxon>Dikarya</taxon>
        <taxon>Basidiomycota</taxon>
        <taxon>Agaricomycotina</taxon>
        <taxon>Agaricomycetes</taxon>
        <taxon>Agaricomycetidae</taxon>
        <taxon>Agaricales</taxon>
        <taxon>Marasmiineae</taxon>
        <taxon>Mycenaceae</taxon>
        <taxon>Mycena</taxon>
    </lineage>
</organism>
<proteinExistence type="predicted"/>
<dbReference type="GO" id="GO:0031080">
    <property type="term" value="C:nuclear pore outer ring"/>
    <property type="evidence" value="ECO:0007669"/>
    <property type="project" value="InterPro"/>
</dbReference>
<dbReference type="AlphaFoldDB" id="A0AAD7GLZ2"/>
<evidence type="ECO:0000256" key="3">
    <source>
        <dbReference type="PROSITE-ProRule" id="PRU00221"/>
    </source>
</evidence>
<dbReference type="EMBL" id="JARKIE010000043">
    <property type="protein sequence ID" value="KAJ7694085.1"/>
    <property type="molecule type" value="Genomic_DNA"/>
</dbReference>
<dbReference type="PROSITE" id="PS50082">
    <property type="entry name" value="WD_REPEATS_2"/>
    <property type="match status" value="1"/>
</dbReference>
<dbReference type="PANTHER" id="PTHR22806:SF0">
    <property type="entry name" value="NUCLEOPORIN NUP37"/>
    <property type="match status" value="1"/>
</dbReference>
<dbReference type="InterPro" id="IPR001680">
    <property type="entry name" value="WD40_rpt"/>
</dbReference>
<name>A0AAD7GLZ2_MYCRO</name>
<dbReference type="InterPro" id="IPR019775">
    <property type="entry name" value="WD40_repeat_CS"/>
</dbReference>
<protein>
    <recommendedName>
        <fullName evidence="6">WD40 repeat-like protein</fullName>
    </recommendedName>
</protein>
<gene>
    <name evidence="4" type="ORF">B0H17DRAFT_1168601</name>
</gene>
<feature type="repeat" description="WD" evidence="3">
    <location>
        <begin position="120"/>
        <end position="158"/>
    </location>
</feature>
<keyword evidence="1 3" id="KW-0853">WD repeat</keyword>
<keyword evidence="2" id="KW-0677">Repeat</keyword>
<dbReference type="InterPro" id="IPR037626">
    <property type="entry name" value="NUP37"/>
</dbReference>
<dbReference type="InterPro" id="IPR036322">
    <property type="entry name" value="WD40_repeat_dom_sf"/>
</dbReference>
<comment type="caution">
    <text evidence="4">The sequence shown here is derived from an EMBL/GenBank/DDBJ whole genome shotgun (WGS) entry which is preliminary data.</text>
</comment>
<keyword evidence="5" id="KW-1185">Reference proteome</keyword>
<accession>A0AAD7GLZ2</accession>
<dbReference type="PANTHER" id="PTHR22806">
    <property type="entry name" value="NUCLEOPORIN NUP37 P37 -RELATED"/>
    <property type="match status" value="1"/>
</dbReference>